<name>A0A4Y2BF79_ARAVE</name>
<comment type="caution">
    <text evidence="1">The sequence shown here is derived from an EMBL/GenBank/DDBJ whole genome shotgun (WGS) entry which is preliminary data.</text>
</comment>
<keyword evidence="2" id="KW-1185">Reference proteome</keyword>
<feature type="non-terminal residue" evidence="1">
    <location>
        <position position="31"/>
    </location>
</feature>
<dbReference type="EMBL" id="BGPR01159338">
    <property type="protein sequence ID" value="GBL89784.1"/>
    <property type="molecule type" value="Genomic_DNA"/>
</dbReference>
<dbReference type="Proteomes" id="UP000499080">
    <property type="component" value="Unassembled WGS sequence"/>
</dbReference>
<proteinExistence type="predicted"/>
<sequence>MTSLPVAQIDVECDLGRVTTKAVVVEGKLDQ</sequence>
<evidence type="ECO:0000313" key="1">
    <source>
        <dbReference type="EMBL" id="GBL89784.1"/>
    </source>
</evidence>
<organism evidence="1 2">
    <name type="scientific">Araneus ventricosus</name>
    <name type="common">Orbweaver spider</name>
    <name type="synonym">Epeira ventricosa</name>
    <dbReference type="NCBI Taxonomy" id="182803"/>
    <lineage>
        <taxon>Eukaryota</taxon>
        <taxon>Metazoa</taxon>
        <taxon>Ecdysozoa</taxon>
        <taxon>Arthropoda</taxon>
        <taxon>Chelicerata</taxon>
        <taxon>Arachnida</taxon>
        <taxon>Araneae</taxon>
        <taxon>Araneomorphae</taxon>
        <taxon>Entelegynae</taxon>
        <taxon>Araneoidea</taxon>
        <taxon>Araneidae</taxon>
        <taxon>Araneus</taxon>
    </lineage>
</organism>
<evidence type="ECO:0000313" key="2">
    <source>
        <dbReference type="Proteomes" id="UP000499080"/>
    </source>
</evidence>
<reference evidence="1 2" key="1">
    <citation type="journal article" date="2019" name="Sci. Rep.">
        <title>Orb-weaving spider Araneus ventricosus genome elucidates the spidroin gene catalogue.</title>
        <authorList>
            <person name="Kono N."/>
            <person name="Nakamura H."/>
            <person name="Ohtoshi R."/>
            <person name="Moran D.A.P."/>
            <person name="Shinohara A."/>
            <person name="Yoshida Y."/>
            <person name="Fujiwara M."/>
            <person name="Mori M."/>
            <person name="Tomita M."/>
            <person name="Arakawa K."/>
        </authorList>
    </citation>
    <scope>NUCLEOTIDE SEQUENCE [LARGE SCALE GENOMIC DNA]</scope>
</reference>
<dbReference type="OrthoDB" id="6414225at2759"/>
<accession>A0A4Y2BF79</accession>
<gene>
    <name evidence="1" type="ORF">AVEN_147813_1</name>
</gene>
<protein>
    <submittedName>
        <fullName evidence="1">Uncharacterized protein</fullName>
    </submittedName>
</protein>
<dbReference type="AlphaFoldDB" id="A0A4Y2BF79"/>